<dbReference type="SMART" id="SM00850">
    <property type="entry name" value="LytTR"/>
    <property type="match status" value="1"/>
</dbReference>
<dbReference type="InterPro" id="IPR046947">
    <property type="entry name" value="LytR-like"/>
</dbReference>
<keyword evidence="1" id="KW-0812">Transmembrane</keyword>
<accession>A0A2T0XIG9</accession>
<sequence>MNSQLSQIIEGSKERLRLFLSIGLGIFMFMLFFEPFSIFLSDLNKRLVFLVGLTGIFFVLMMLVYVVISHFFARSRSPIKESFLSSYVTGFILMVLSSIALTFYLRYVGMVNMSFFTFFKILVISLVPPVTISLHDTIQNLKAHNAALILAREKERKRVERYEDEFLSKTVELSAEGGRDTFKVVVSDIIYVVSADNYVEIVFKENEHFEKKLLRNTLKNLQLLLSPYSNFIRCHRTCLVNIHFIDQLRKNYNNYWISLKGTDQKLPVSRQYLLRVREVM</sequence>
<reference evidence="3 4" key="1">
    <citation type="submission" date="2018-07" db="EMBL/GenBank/DDBJ databases">
        <title>Freshwater and sediment microbial communities from various areas in North America, analyzing microbe dynamics in response to fracking.</title>
        <authorList>
            <person name="Lamendella R."/>
        </authorList>
    </citation>
    <scope>NUCLEOTIDE SEQUENCE [LARGE SCALE GENOMIC DNA]</scope>
    <source>
        <strain evidence="3 4">160A</strain>
    </source>
</reference>
<dbReference type="AlphaFoldDB" id="A0A2T0XIG9"/>
<evidence type="ECO:0000313" key="4">
    <source>
        <dbReference type="Proteomes" id="UP000252733"/>
    </source>
</evidence>
<feature type="transmembrane region" description="Helical" evidence="1">
    <location>
        <begin position="113"/>
        <end position="134"/>
    </location>
</feature>
<dbReference type="Proteomes" id="UP000252733">
    <property type="component" value="Unassembled WGS sequence"/>
</dbReference>
<gene>
    <name evidence="3" type="ORF">DFO77_102144</name>
</gene>
<dbReference type="RefSeq" id="WP_106153281.1">
    <property type="nucleotide sequence ID" value="NZ_PVTS01000009.1"/>
</dbReference>
<keyword evidence="4" id="KW-1185">Reference proteome</keyword>
<dbReference type="InterPro" id="IPR007492">
    <property type="entry name" value="LytTR_DNA-bd_dom"/>
</dbReference>
<dbReference type="PROSITE" id="PS50930">
    <property type="entry name" value="HTH_LYTTR"/>
    <property type="match status" value="1"/>
</dbReference>
<feature type="transmembrane region" description="Helical" evidence="1">
    <location>
        <begin position="18"/>
        <end position="41"/>
    </location>
</feature>
<dbReference type="GO" id="GO:0000156">
    <property type="term" value="F:phosphorelay response regulator activity"/>
    <property type="evidence" value="ECO:0007669"/>
    <property type="project" value="InterPro"/>
</dbReference>
<evidence type="ECO:0000259" key="2">
    <source>
        <dbReference type="PROSITE" id="PS50930"/>
    </source>
</evidence>
<dbReference type="OrthoDB" id="1118393at2"/>
<keyword evidence="1" id="KW-0472">Membrane</keyword>
<protein>
    <submittedName>
        <fullName evidence="3">LytTr DNA-binding domain-containing protein</fullName>
    </submittedName>
</protein>
<evidence type="ECO:0000256" key="1">
    <source>
        <dbReference type="SAM" id="Phobius"/>
    </source>
</evidence>
<dbReference type="GO" id="GO:0003677">
    <property type="term" value="F:DNA binding"/>
    <property type="evidence" value="ECO:0007669"/>
    <property type="project" value="UniProtKB-KW"/>
</dbReference>
<dbReference type="Gene3D" id="2.40.50.1020">
    <property type="entry name" value="LytTr DNA-binding domain"/>
    <property type="match status" value="1"/>
</dbReference>
<dbReference type="Pfam" id="PF04397">
    <property type="entry name" value="LytTR"/>
    <property type="match status" value="1"/>
</dbReference>
<dbReference type="EMBL" id="QPIZ01000002">
    <property type="protein sequence ID" value="RCW38990.1"/>
    <property type="molecule type" value="Genomic_DNA"/>
</dbReference>
<feature type="domain" description="HTH LytTR-type" evidence="2">
    <location>
        <begin position="173"/>
        <end position="280"/>
    </location>
</feature>
<keyword evidence="3" id="KW-0238">DNA-binding</keyword>
<dbReference type="PANTHER" id="PTHR37299">
    <property type="entry name" value="TRANSCRIPTIONAL REGULATOR-RELATED"/>
    <property type="match status" value="1"/>
</dbReference>
<dbReference type="STRING" id="1168289.GCA_000259075_03518"/>
<dbReference type="PANTHER" id="PTHR37299:SF1">
    <property type="entry name" value="STAGE 0 SPORULATION PROTEIN A HOMOLOG"/>
    <property type="match status" value="1"/>
</dbReference>
<evidence type="ECO:0000313" key="3">
    <source>
        <dbReference type="EMBL" id="RCW38990.1"/>
    </source>
</evidence>
<feature type="transmembrane region" description="Helical" evidence="1">
    <location>
        <begin position="47"/>
        <end position="72"/>
    </location>
</feature>
<organism evidence="3 4">
    <name type="scientific">Marinilabilia salmonicolor</name>
    <dbReference type="NCBI Taxonomy" id="989"/>
    <lineage>
        <taxon>Bacteria</taxon>
        <taxon>Pseudomonadati</taxon>
        <taxon>Bacteroidota</taxon>
        <taxon>Bacteroidia</taxon>
        <taxon>Marinilabiliales</taxon>
        <taxon>Marinilabiliaceae</taxon>
        <taxon>Marinilabilia</taxon>
    </lineage>
</organism>
<name>A0A2T0XIG9_9BACT</name>
<comment type="caution">
    <text evidence="3">The sequence shown here is derived from an EMBL/GenBank/DDBJ whole genome shotgun (WGS) entry which is preliminary data.</text>
</comment>
<feature type="transmembrane region" description="Helical" evidence="1">
    <location>
        <begin position="84"/>
        <end position="107"/>
    </location>
</feature>
<proteinExistence type="predicted"/>
<keyword evidence="1" id="KW-1133">Transmembrane helix</keyword>